<organism evidence="6 7">
    <name type="scientific">Porphyromonas uenonis 60-3</name>
    <dbReference type="NCBI Taxonomy" id="596327"/>
    <lineage>
        <taxon>Bacteria</taxon>
        <taxon>Pseudomonadati</taxon>
        <taxon>Bacteroidota</taxon>
        <taxon>Bacteroidia</taxon>
        <taxon>Bacteroidales</taxon>
        <taxon>Porphyromonadaceae</taxon>
        <taxon>Porphyromonas</taxon>
    </lineage>
</organism>
<evidence type="ECO:0000256" key="3">
    <source>
        <dbReference type="ARBA" id="ARBA00023274"/>
    </source>
</evidence>
<accession>C2MCI4</accession>
<dbReference type="NCBIfam" id="TIGR00012">
    <property type="entry name" value="L29"/>
    <property type="match status" value="1"/>
</dbReference>
<evidence type="ECO:0000256" key="2">
    <source>
        <dbReference type="ARBA" id="ARBA00022980"/>
    </source>
</evidence>
<protein>
    <recommendedName>
        <fullName evidence="4 5">Large ribosomal subunit protein uL29</fullName>
    </recommendedName>
</protein>
<dbReference type="Gene3D" id="1.10.287.310">
    <property type="match status" value="1"/>
</dbReference>
<reference evidence="6 7" key="1">
    <citation type="submission" date="2009-04" db="EMBL/GenBank/DDBJ databases">
        <authorList>
            <person name="Sebastian Y."/>
            <person name="Madupu R."/>
            <person name="Durkin A.S."/>
            <person name="Torralba M."/>
            <person name="Methe B."/>
            <person name="Sutton G.G."/>
            <person name="Strausberg R.L."/>
            <person name="Nelson K.E."/>
        </authorList>
    </citation>
    <scope>NUCLEOTIDE SEQUENCE [LARGE SCALE GENOMIC DNA]</scope>
    <source>
        <strain evidence="6 7">60-3</strain>
    </source>
</reference>
<evidence type="ECO:0000313" key="7">
    <source>
        <dbReference type="Proteomes" id="UP000003303"/>
    </source>
</evidence>
<keyword evidence="7" id="KW-1185">Reference proteome</keyword>
<sequence length="64" mass="7601">MQISEIKELTTEEIRERIEAEQATYQQKRIDHYVSPAENPAAFREQRRTIARLKTVLAERETNN</sequence>
<dbReference type="InterPro" id="IPR036049">
    <property type="entry name" value="Ribosomal_uL29_sf"/>
</dbReference>
<dbReference type="RefSeq" id="WP_007365594.1">
    <property type="nucleotide sequence ID" value="NZ_ACLR01000176.1"/>
</dbReference>
<keyword evidence="2 5" id="KW-0689">Ribosomal protein</keyword>
<dbReference type="GO" id="GO:0006412">
    <property type="term" value="P:translation"/>
    <property type="evidence" value="ECO:0007669"/>
    <property type="project" value="UniProtKB-UniRule"/>
</dbReference>
<dbReference type="HAMAP" id="MF_00374">
    <property type="entry name" value="Ribosomal_uL29"/>
    <property type="match status" value="1"/>
</dbReference>
<dbReference type="Pfam" id="PF00831">
    <property type="entry name" value="Ribosomal_L29"/>
    <property type="match status" value="1"/>
</dbReference>
<dbReference type="STRING" id="596327.PORUE0001_1299"/>
<dbReference type="GO" id="GO:0005840">
    <property type="term" value="C:ribosome"/>
    <property type="evidence" value="ECO:0007669"/>
    <property type="project" value="UniProtKB-KW"/>
</dbReference>
<dbReference type="AlphaFoldDB" id="C2MCI4"/>
<dbReference type="GO" id="GO:0003735">
    <property type="term" value="F:structural constituent of ribosome"/>
    <property type="evidence" value="ECO:0007669"/>
    <property type="project" value="InterPro"/>
</dbReference>
<name>C2MCI4_9PORP</name>
<comment type="caution">
    <text evidence="6">The sequence shown here is derived from an EMBL/GenBank/DDBJ whole genome shotgun (WGS) entry which is preliminary data.</text>
</comment>
<dbReference type="eggNOG" id="COG0255">
    <property type="taxonomic scope" value="Bacteria"/>
</dbReference>
<evidence type="ECO:0000313" key="6">
    <source>
        <dbReference type="EMBL" id="EEK16585.1"/>
    </source>
</evidence>
<evidence type="ECO:0000256" key="4">
    <source>
        <dbReference type="ARBA" id="ARBA00035204"/>
    </source>
</evidence>
<dbReference type="SUPFAM" id="SSF46561">
    <property type="entry name" value="Ribosomal protein L29 (L29p)"/>
    <property type="match status" value="1"/>
</dbReference>
<evidence type="ECO:0000256" key="1">
    <source>
        <dbReference type="ARBA" id="ARBA00009254"/>
    </source>
</evidence>
<dbReference type="Proteomes" id="UP000003303">
    <property type="component" value="Unassembled WGS sequence"/>
</dbReference>
<dbReference type="EMBL" id="ACLR01000176">
    <property type="protein sequence ID" value="EEK16585.1"/>
    <property type="molecule type" value="Genomic_DNA"/>
</dbReference>
<evidence type="ECO:0000256" key="5">
    <source>
        <dbReference type="HAMAP-Rule" id="MF_00374"/>
    </source>
</evidence>
<comment type="similarity">
    <text evidence="1 5">Belongs to the universal ribosomal protein uL29 family.</text>
</comment>
<dbReference type="GO" id="GO:1990904">
    <property type="term" value="C:ribonucleoprotein complex"/>
    <property type="evidence" value="ECO:0007669"/>
    <property type="project" value="UniProtKB-KW"/>
</dbReference>
<gene>
    <name evidence="5 6" type="primary">rpmC</name>
    <name evidence="6" type="ORF">PORUE0001_1299</name>
</gene>
<proteinExistence type="inferred from homology"/>
<keyword evidence="3 5" id="KW-0687">Ribonucleoprotein</keyword>
<dbReference type="InterPro" id="IPR001854">
    <property type="entry name" value="Ribosomal_uL29"/>
</dbReference>
<dbReference type="OrthoDB" id="5296761at2"/>